<gene>
    <name evidence="3" type="ORF">LSTR_LSTR010179</name>
</gene>
<dbReference type="EMBL" id="QKKF02006491">
    <property type="protein sequence ID" value="RZF46324.1"/>
    <property type="molecule type" value="Genomic_DNA"/>
</dbReference>
<dbReference type="Gene3D" id="3.30.70.850">
    <property type="entry name" value="Peptidase S8, pro-domain"/>
    <property type="match status" value="1"/>
</dbReference>
<dbReference type="AlphaFoldDB" id="A0A482XKY7"/>
<accession>A0A482XKY7</accession>
<keyword evidence="1" id="KW-0812">Transmembrane</keyword>
<dbReference type="InParanoid" id="A0A482XKY7"/>
<feature type="transmembrane region" description="Helical" evidence="1">
    <location>
        <begin position="6"/>
        <end position="27"/>
    </location>
</feature>
<reference evidence="3 4" key="1">
    <citation type="journal article" date="2017" name="Gigascience">
        <title>Genome sequence of the small brown planthopper, Laodelphax striatellus.</title>
        <authorList>
            <person name="Zhu J."/>
            <person name="Jiang F."/>
            <person name="Wang X."/>
            <person name="Yang P."/>
            <person name="Bao Y."/>
            <person name="Zhao W."/>
            <person name="Wang W."/>
            <person name="Lu H."/>
            <person name="Wang Q."/>
            <person name="Cui N."/>
            <person name="Li J."/>
            <person name="Chen X."/>
            <person name="Luo L."/>
            <person name="Yu J."/>
            <person name="Kang L."/>
            <person name="Cui F."/>
        </authorList>
    </citation>
    <scope>NUCLEOTIDE SEQUENCE [LARGE SCALE GENOMIC DNA]</scope>
    <source>
        <strain evidence="3">Lst14</strain>
    </source>
</reference>
<protein>
    <recommendedName>
        <fullName evidence="2">Peptidase S8 pro-domain domain-containing protein</fullName>
    </recommendedName>
</protein>
<dbReference type="SUPFAM" id="SSF54897">
    <property type="entry name" value="Protease propeptides/inhibitors"/>
    <property type="match status" value="1"/>
</dbReference>
<evidence type="ECO:0000313" key="4">
    <source>
        <dbReference type="Proteomes" id="UP000291343"/>
    </source>
</evidence>
<feature type="domain" description="Peptidase S8 pro-domain" evidence="2">
    <location>
        <begin position="34"/>
        <end position="62"/>
    </location>
</feature>
<evidence type="ECO:0000256" key="1">
    <source>
        <dbReference type="SAM" id="Phobius"/>
    </source>
</evidence>
<dbReference type="InterPro" id="IPR038466">
    <property type="entry name" value="S8_pro-domain_sf"/>
</dbReference>
<proteinExistence type="predicted"/>
<evidence type="ECO:0000259" key="2">
    <source>
        <dbReference type="Pfam" id="PF16470"/>
    </source>
</evidence>
<name>A0A482XKY7_LAOST</name>
<sequence>MSVGVGMGGVWGVAVLVLVGGCLQGGLARHYSSQWAAHIEGGPHTAQRIAQRHGFTFLGEIRSDPPGRQLRCQPYYFLLPYGKPRDSLVTSLFIGSFRTHVRDGGRRPTNPSLSY</sequence>
<keyword evidence="1" id="KW-1133">Transmembrane helix</keyword>
<dbReference type="Pfam" id="PF16470">
    <property type="entry name" value="S8_pro-domain"/>
    <property type="match status" value="1"/>
</dbReference>
<dbReference type="Proteomes" id="UP000291343">
    <property type="component" value="Unassembled WGS sequence"/>
</dbReference>
<comment type="caution">
    <text evidence="3">The sequence shown here is derived from an EMBL/GenBank/DDBJ whole genome shotgun (WGS) entry which is preliminary data.</text>
</comment>
<dbReference type="InterPro" id="IPR032815">
    <property type="entry name" value="S8_pro-domain"/>
</dbReference>
<dbReference type="OrthoDB" id="6629885at2759"/>
<organism evidence="3 4">
    <name type="scientific">Laodelphax striatellus</name>
    <name type="common">Small brown planthopper</name>
    <name type="synonym">Delphax striatella</name>
    <dbReference type="NCBI Taxonomy" id="195883"/>
    <lineage>
        <taxon>Eukaryota</taxon>
        <taxon>Metazoa</taxon>
        <taxon>Ecdysozoa</taxon>
        <taxon>Arthropoda</taxon>
        <taxon>Hexapoda</taxon>
        <taxon>Insecta</taxon>
        <taxon>Pterygota</taxon>
        <taxon>Neoptera</taxon>
        <taxon>Paraneoptera</taxon>
        <taxon>Hemiptera</taxon>
        <taxon>Auchenorrhyncha</taxon>
        <taxon>Fulgoroidea</taxon>
        <taxon>Delphacidae</taxon>
        <taxon>Criomorphinae</taxon>
        <taxon>Laodelphax</taxon>
    </lineage>
</organism>
<evidence type="ECO:0000313" key="3">
    <source>
        <dbReference type="EMBL" id="RZF46324.1"/>
    </source>
</evidence>
<keyword evidence="4" id="KW-1185">Reference proteome</keyword>
<keyword evidence="1" id="KW-0472">Membrane</keyword>